<dbReference type="STRING" id="358396.CHINAEXTREME_05645"/>
<feature type="region of interest" description="Disordered" evidence="1">
    <location>
        <begin position="251"/>
        <end position="284"/>
    </location>
</feature>
<accession>M0LL41</accession>
<reference evidence="2" key="3">
    <citation type="submission" date="2017-01" db="EMBL/GenBank/DDBJ databases">
        <authorList>
            <person name="Mah S.A."/>
            <person name="Swanson W.J."/>
            <person name="Moy G.W."/>
            <person name="Vacquier V.D."/>
        </authorList>
    </citation>
    <scope>NUCLEOTIDE SEQUENCE</scope>
    <source>
        <strain evidence="2">AJ5</strain>
    </source>
</reference>
<organism evidence="3 4">
    <name type="scientific">Natronobacterium lacisalsi AJ5</name>
    <dbReference type="NCBI Taxonomy" id="358396"/>
    <lineage>
        <taxon>Archaea</taxon>
        <taxon>Methanobacteriati</taxon>
        <taxon>Methanobacteriota</taxon>
        <taxon>Stenosarchaea group</taxon>
        <taxon>Halobacteria</taxon>
        <taxon>Halobacteriales</taxon>
        <taxon>Natrialbaceae</taxon>
        <taxon>Natronobacterium</taxon>
    </lineage>
</organism>
<dbReference type="RefSeq" id="WP_007141507.1">
    <property type="nucleotide sequence ID" value="NZ_AOLZ01000034.1"/>
</dbReference>
<evidence type="ECO:0000313" key="2">
    <source>
        <dbReference type="EMBL" id="APW97286.1"/>
    </source>
</evidence>
<feature type="region of interest" description="Disordered" evidence="1">
    <location>
        <begin position="28"/>
        <end position="156"/>
    </location>
</feature>
<name>M0LL41_NATLA</name>
<dbReference type="GeneID" id="30920587"/>
<dbReference type="KEGG" id="hlc:CHINAEXTREME05645"/>
<evidence type="ECO:0000256" key="1">
    <source>
        <dbReference type="SAM" id="MobiDB-lite"/>
    </source>
</evidence>
<reference evidence="3 4" key="2">
    <citation type="journal article" date="2014" name="PLoS Genet.">
        <title>Phylogenetically driven sequencing of extremely halophilic archaea reveals strategies for static and dynamic osmo-response.</title>
        <authorList>
            <person name="Becker E.A."/>
            <person name="Seitzer P.M."/>
            <person name="Tritt A."/>
            <person name="Larsen D."/>
            <person name="Krusor M."/>
            <person name="Yao A.I."/>
            <person name="Wu D."/>
            <person name="Madern D."/>
            <person name="Eisen J.A."/>
            <person name="Darling A.E."/>
            <person name="Facciotti M.T."/>
        </authorList>
    </citation>
    <scope>NUCLEOTIDE SEQUENCE [LARGE SCALE GENOMIC DNA]</scope>
    <source>
        <strain evidence="3 4">AJ5</strain>
    </source>
</reference>
<dbReference type="PATRIC" id="fig|358396.7.peg.1808"/>
<dbReference type="Pfam" id="PF19146">
    <property type="entry name" value="DUF5828"/>
    <property type="match status" value="2"/>
</dbReference>
<gene>
    <name evidence="3" type="ORF">C445_08919</name>
    <name evidence="2" type="ORF">CHINAEXTREME_05645</name>
</gene>
<dbReference type="InterPro" id="IPR043868">
    <property type="entry name" value="DUF5828"/>
</dbReference>
<feature type="compositionally biased region" description="Acidic residues" evidence="1">
    <location>
        <begin position="272"/>
        <end position="284"/>
    </location>
</feature>
<proteinExistence type="predicted"/>
<feature type="compositionally biased region" description="Basic and acidic residues" evidence="1">
    <location>
        <begin position="251"/>
        <end position="260"/>
    </location>
</feature>
<evidence type="ECO:0000313" key="5">
    <source>
        <dbReference type="Proteomes" id="UP000186547"/>
    </source>
</evidence>
<reference evidence="2 5" key="1">
    <citation type="journal article" date="2011" name="J. Bacteriol.">
        <title>Genome sequence of Halobiforma lacisalsi AJ5, an extremely halophilic archaeon which harbors a bop gene.</title>
        <authorList>
            <person name="Jiang X."/>
            <person name="Wang S."/>
            <person name="Cheng H."/>
            <person name="Huo Y."/>
            <person name="Zhang X."/>
            <person name="Zhu X."/>
            <person name="Han X."/>
            <person name="Ni P."/>
            <person name="Wu M."/>
        </authorList>
    </citation>
    <scope>NUCLEOTIDE SEQUENCE [LARGE SCALE GENOMIC DNA]</scope>
    <source>
        <strain evidence="2 5">AJ5</strain>
    </source>
</reference>
<dbReference type="Proteomes" id="UP000186547">
    <property type="component" value="Chromosome"/>
</dbReference>
<feature type="compositionally biased region" description="Basic and acidic residues" evidence="1">
    <location>
        <begin position="75"/>
        <end position="89"/>
    </location>
</feature>
<protein>
    <submittedName>
        <fullName evidence="3">Uncharacterized protein</fullName>
    </submittedName>
</protein>
<feature type="compositionally biased region" description="Basic and acidic residues" evidence="1">
    <location>
        <begin position="96"/>
        <end position="148"/>
    </location>
</feature>
<keyword evidence="4" id="KW-1185">Reference proteome</keyword>
<dbReference type="Proteomes" id="UP000011555">
    <property type="component" value="Unassembled WGS sequence"/>
</dbReference>
<dbReference type="AlphaFoldDB" id="M0LL41"/>
<evidence type="ECO:0000313" key="4">
    <source>
        <dbReference type="Proteomes" id="UP000011555"/>
    </source>
</evidence>
<dbReference type="EMBL" id="CP019285">
    <property type="protein sequence ID" value="APW97286.1"/>
    <property type="molecule type" value="Genomic_DNA"/>
</dbReference>
<sequence length="284" mass="31286">MEESISGFKVRGDWGDVVEHGERISRALRDAGVGGDDPERAVPNGTVNSVGNVGPADSAAGGSESDEDDATGAGRDQEAVPDRDERFVDAFEEWEEWRPKAHETLESDVSEKTADQASVEEGKGEKAGKEPDEDIKTAGEKLSESYERLEDDDAESAVDNWKESIDYVARAADSASRKALRRVEDTVYQNVMTQLAPYYFDNDLISANIQQSARGNDDAERFVFEVNINDDDLKDEVSDRLAELEDEVDRWHVQVEKDTDAAEAIEGAEPPPEPEDDEPTSTTN</sequence>
<dbReference type="eggNOG" id="arCOG04723">
    <property type="taxonomic scope" value="Archaea"/>
</dbReference>
<dbReference type="EMBL" id="AOLZ01000034">
    <property type="protein sequence ID" value="EMA33798.1"/>
    <property type="molecule type" value="Genomic_DNA"/>
</dbReference>
<evidence type="ECO:0000313" key="3">
    <source>
        <dbReference type="EMBL" id="EMA33798.1"/>
    </source>
</evidence>